<evidence type="ECO:0000313" key="4">
    <source>
        <dbReference type="EMBL" id="GAA0776266.1"/>
    </source>
</evidence>
<dbReference type="PROSITE" id="PS51932">
    <property type="entry name" value="BMV"/>
    <property type="match status" value="1"/>
</dbReference>
<gene>
    <name evidence="4" type="ORF">GCM10008908_29360</name>
</gene>
<keyword evidence="5" id="KW-1185">Reference proteome</keyword>
<sequence>MVIGRVVGRLWATRKDEKLNGQKFLIVRLLKDVDVEETGFFVAADSVGAGTGDNVLITRGGSARVSLGERDVPVDATIIGIIDSIEVENE</sequence>
<accession>A0ABN1KUH0</accession>
<dbReference type="EMBL" id="BAAACI010000007">
    <property type="protein sequence ID" value="GAA0776266.1"/>
    <property type="molecule type" value="Genomic_DNA"/>
</dbReference>
<dbReference type="CDD" id="cd01614">
    <property type="entry name" value="EutN_CcmL"/>
    <property type="match status" value="1"/>
</dbReference>
<dbReference type="Pfam" id="PF03319">
    <property type="entry name" value="EutN_CcmL"/>
    <property type="match status" value="1"/>
</dbReference>
<comment type="subcellular location">
    <subcellularLocation>
        <location evidence="1">Carboxysome</location>
    </subcellularLocation>
</comment>
<dbReference type="PANTHER" id="PTHR36539:SF2">
    <property type="entry name" value="ETHANOLAMINE UTILIZATION PROTEIN"/>
    <property type="match status" value="1"/>
</dbReference>
<dbReference type="PANTHER" id="PTHR36539">
    <property type="entry name" value="ETHANOLAMINE UTILIZATION PROTEIN EUTN"/>
    <property type="match status" value="1"/>
</dbReference>
<keyword evidence="2" id="KW-1282">Carboxysome</keyword>
<evidence type="ECO:0000256" key="1">
    <source>
        <dbReference type="ARBA" id="ARBA00023587"/>
    </source>
</evidence>
<dbReference type="InterPro" id="IPR036677">
    <property type="entry name" value="EutN_CcmL_sf"/>
</dbReference>
<dbReference type="Proteomes" id="UP001501047">
    <property type="component" value="Unassembled WGS sequence"/>
</dbReference>
<dbReference type="SUPFAM" id="SSF159133">
    <property type="entry name" value="EutN/CcmL-like"/>
    <property type="match status" value="1"/>
</dbReference>
<proteinExistence type="predicted"/>
<reference evidence="4 5" key="1">
    <citation type="journal article" date="2019" name="Int. J. Syst. Evol. Microbiol.">
        <title>The Global Catalogue of Microorganisms (GCM) 10K type strain sequencing project: providing services to taxonomists for standard genome sequencing and annotation.</title>
        <authorList>
            <consortium name="The Broad Institute Genomics Platform"/>
            <consortium name="The Broad Institute Genome Sequencing Center for Infectious Disease"/>
            <person name="Wu L."/>
            <person name="Ma J."/>
        </authorList>
    </citation>
    <scope>NUCLEOTIDE SEQUENCE [LARGE SCALE GENOMIC DNA]</scope>
    <source>
        <strain evidence="4 5">JCM 1417</strain>
    </source>
</reference>
<dbReference type="RefSeq" id="WP_343827228.1">
    <property type="nucleotide sequence ID" value="NZ_BAAACI010000007.1"/>
</dbReference>
<keyword evidence="3" id="KW-1283">Bacterial microcompartment</keyword>
<protein>
    <submittedName>
        <fullName evidence="4">EutN/CcmL family microcompartment protein</fullName>
    </submittedName>
</protein>
<dbReference type="InterPro" id="IPR004992">
    <property type="entry name" value="EutN_CcmL"/>
</dbReference>
<comment type="caution">
    <text evidence="4">The sequence shown here is derived from an EMBL/GenBank/DDBJ whole genome shotgun (WGS) entry which is preliminary data.</text>
</comment>
<name>A0ABN1KUH0_CLOSU</name>
<dbReference type="Gene3D" id="2.40.50.220">
    <property type="entry name" value="EutN/Ccml"/>
    <property type="match status" value="1"/>
</dbReference>
<organism evidence="4 5">
    <name type="scientific">Clostridium subterminale</name>
    <dbReference type="NCBI Taxonomy" id="1550"/>
    <lineage>
        <taxon>Bacteria</taxon>
        <taxon>Bacillati</taxon>
        <taxon>Bacillota</taxon>
        <taxon>Clostridia</taxon>
        <taxon>Eubacteriales</taxon>
        <taxon>Clostridiaceae</taxon>
        <taxon>Clostridium</taxon>
    </lineage>
</organism>
<evidence type="ECO:0000256" key="2">
    <source>
        <dbReference type="ARBA" id="ARBA00023669"/>
    </source>
</evidence>
<evidence type="ECO:0000256" key="3">
    <source>
        <dbReference type="ARBA" id="ARBA00024446"/>
    </source>
</evidence>
<evidence type="ECO:0000313" key="5">
    <source>
        <dbReference type="Proteomes" id="UP001501047"/>
    </source>
</evidence>